<dbReference type="Gene3D" id="3.40.1350.10">
    <property type="match status" value="1"/>
</dbReference>
<sequence length="120" mass="13777">MRKNSSVIGYIGEEQAASYLTGKGYQIIGRNFRTKFGEIDIIALKEKTLCFVEVKTRTSDFFGKPEEAVTPRKIGRMNKAAQYYIYKKEPIFKSVRYDLVSIDFSDSKKSILTHYKNITG</sequence>
<comment type="similarity">
    <text evidence="1 2">Belongs to the UPF0102 family.</text>
</comment>
<dbReference type="AlphaFoldDB" id="A0A1F5YI50"/>
<accession>A0A1F5YI50</accession>
<dbReference type="HAMAP" id="MF_00048">
    <property type="entry name" value="UPF0102"/>
    <property type="match status" value="1"/>
</dbReference>
<proteinExistence type="inferred from homology"/>
<evidence type="ECO:0000256" key="1">
    <source>
        <dbReference type="ARBA" id="ARBA00006738"/>
    </source>
</evidence>
<dbReference type="SUPFAM" id="SSF52980">
    <property type="entry name" value="Restriction endonuclease-like"/>
    <property type="match status" value="1"/>
</dbReference>
<gene>
    <name evidence="3" type="ORF">A2Y99_03065</name>
</gene>
<dbReference type="Pfam" id="PF02021">
    <property type="entry name" value="UPF0102"/>
    <property type="match status" value="1"/>
</dbReference>
<name>A0A1F5YI50_9BACT</name>
<evidence type="ECO:0000313" key="4">
    <source>
        <dbReference type="Proteomes" id="UP000178230"/>
    </source>
</evidence>
<dbReference type="InterPro" id="IPR011335">
    <property type="entry name" value="Restrct_endonuc-II-like"/>
</dbReference>
<reference evidence="3 4" key="1">
    <citation type="journal article" date="2016" name="Nat. Commun.">
        <title>Thousands of microbial genomes shed light on interconnected biogeochemical processes in an aquifer system.</title>
        <authorList>
            <person name="Anantharaman K."/>
            <person name="Brown C.T."/>
            <person name="Hug L.A."/>
            <person name="Sharon I."/>
            <person name="Castelle C.J."/>
            <person name="Probst A.J."/>
            <person name="Thomas B.C."/>
            <person name="Singh A."/>
            <person name="Wilkins M.J."/>
            <person name="Karaoz U."/>
            <person name="Brodie E.L."/>
            <person name="Williams K.H."/>
            <person name="Hubbard S.S."/>
            <person name="Banfield J.F."/>
        </authorList>
    </citation>
    <scope>NUCLEOTIDE SEQUENCE [LARGE SCALE GENOMIC DNA]</scope>
</reference>
<evidence type="ECO:0000313" key="3">
    <source>
        <dbReference type="EMBL" id="OGF99849.1"/>
    </source>
</evidence>
<dbReference type="GO" id="GO:0003676">
    <property type="term" value="F:nucleic acid binding"/>
    <property type="evidence" value="ECO:0007669"/>
    <property type="project" value="InterPro"/>
</dbReference>
<evidence type="ECO:0000256" key="2">
    <source>
        <dbReference type="HAMAP-Rule" id="MF_00048"/>
    </source>
</evidence>
<organism evidence="3 4">
    <name type="scientific">Candidatus Gottesmanbacteria bacterium RBG_13_37_7</name>
    <dbReference type="NCBI Taxonomy" id="1798369"/>
    <lineage>
        <taxon>Bacteria</taxon>
        <taxon>Candidatus Gottesmaniibacteriota</taxon>
    </lineage>
</organism>
<protein>
    <recommendedName>
        <fullName evidence="2">UPF0102 protein A2Y99_03065</fullName>
    </recommendedName>
</protein>
<dbReference type="PANTHER" id="PTHR34039">
    <property type="entry name" value="UPF0102 PROTEIN YRAN"/>
    <property type="match status" value="1"/>
</dbReference>
<dbReference type="Proteomes" id="UP000178230">
    <property type="component" value="Unassembled WGS sequence"/>
</dbReference>
<dbReference type="NCBIfam" id="NF009154">
    <property type="entry name" value="PRK12497.3-3"/>
    <property type="match status" value="1"/>
</dbReference>
<dbReference type="CDD" id="cd20736">
    <property type="entry name" value="PoNe_Nuclease"/>
    <property type="match status" value="1"/>
</dbReference>
<dbReference type="NCBIfam" id="NF009150">
    <property type="entry name" value="PRK12497.1-3"/>
    <property type="match status" value="1"/>
</dbReference>
<comment type="caution">
    <text evidence="3">The sequence shown here is derived from an EMBL/GenBank/DDBJ whole genome shotgun (WGS) entry which is preliminary data.</text>
</comment>
<dbReference type="InterPro" id="IPR011856">
    <property type="entry name" value="tRNA_endonuc-like_dom_sf"/>
</dbReference>
<dbReference type="InterPro" id="IPR003509">
    <property type="entry name" value="UPF0102_YraN-like"/>
</dbReference>
<dbReference type="EMBL" id="MFIY01000037">
    <property type="protein sequence ID" value="OGF99849.1"/>
    <property type="molecule type" value="Genomic_DNA"/>
</dbReference>
<dbReference type="PANTHER" id="PTHR34039:SF1">
    <property type="entry name" value="UPF0102 PROTEIN YRAN"/>
    <property type="match status" value="1"/>
</dbReference>